<dbReference type="Pfam" id="PF00884">
    <property type="entry name" value="Sulfatase"/>
    <property type="match status" value="1"/>
</dbReference>
<keyword evidence="2" id="KW-0479">Metal-binding</keyword>
<evidence type="ECO:0000256" key="3">
    <source>
        <dbReference type="ARBA" id="ARBA00022801"/>
    </source>
</evidence>
<dbReference type="InterPro" id="IPR050738">
    <property type="entry name" value="Sulfatase"/>
</dbReference>
<dbReference type="PANTHER" id="PTHR42693:SF53">
    <property type="entry name" value="ENDO-4-O-SULFATASE"/>
    <property type="match status" value="1"/>
</dbReference>
<dbReference type="PANTHER" id="PTHR42693">
    <property type="entry name" value="ARYLSULFATASE FAMILY MEMBER"/>
    <property type="match status" value="1"/>
</dbReference>
<dbReference type="PROSITE" id="PS00149">
    <property type="entry name" value="SULFATASE_2"/>
    <property type="match status" value="1"/>
</dbReference>
<name>A0A9D0Z7G8_9FIRM</name>
<evidence type="ECO:0000256" key="4">
    <source>
        <dbReference type="ARBA" id="ARBA00022837"/>
    </source>
</evidence>
<protein>
    <submittedName>
        <fullName evidence="6">Arylsulfatase</fullName>
    </submittedName>
</protein>
<dbReference type="Gene3D" id="3.30.1120.10">
    <property type="match status" value="1"/>
</dbReference>
<dbReference type="CDD" id="cd16143">
    <property type="entry name" value="ARS_like"/>
    <property type="match status" value="1"/>
</dbReference>
<accession>A0A9D0Z7G8</accession>
<dbReference type="GO" id="GO:0046872">
    <property type="term" value="F:metal ion binding"/>
    <property type="evidence" value="ECO:0007669"/>
    <property type="project" value="UniProtKB-KW"/>
</dbReference>
<dbReference type="SUPFAM" id="SSF53649">
    <property type="entry name" value="Alkaline phosphatase-like"/>
    <property type="match status" value="1"/>
</dbReference>
<keyword evidence="3" id="KW-0378">Hydrolase</keyword>
<organism evidence="6 7">
    <name type="scientific">Candidatus Avoscillospira stercorigallinarum</name>
    <dbReference type="NCBI Taxonomy" id="2840708"/>
    <lineage>
        <taxon>Bacteria</taxon>
        <taxon>Bacillati</taxon>
        <taxon>Bacillota</taxon>
        <taxon>Clostridia</taxon>
        <taxon>Eubacteriales</taxon>
        <taxon>Oscillospiraceae</taxon>
        <taxon>Oscillospiraceae incertae sedis</taxon>
        <taxon>Candidatus Avoscillospira</taxon>
    </lineage>
</organism>
<evidence type="ECO:0000259" key="5">
    <source>
        <dbReference type="Pfam" id="PF00884"/>
    </source>
</evidence>
<dbReference type="InterPro" id="IPR017850">
    <property type="entry name" value="Alkaline_phosphatase_core_sf"/>
</dbReference>
<dbReference type="AlphaFoldDB" id="A0A9D0Z7G8"/>
<evidence type="ECO:0000256" key="1">
    <source>
        <dbReference type="ARBA" id="ARBA00008779"/>
    </source>
</evidence>
<dbReference type="PROSITE" id="PS00523">
    <property type="entry name" value="SULFATASE_1"/>
    <property type="match status" value="1"/>
</dbReference>
<evidence type="ECO:0000256" key="2">
    <source>
        <dbReference type="ARBA" id="ARBA00022723"/>
    </source>
</evidence>
<reference evidence="6" key="1">
    <citation type="submission" date="2020-10" db="EMBL/GenBank/DDBJ databases">
        <authorList>
            <person name="Gilroy R."/>
        </authorList>
    </citation>
    <scope>NUCLEOTIDE SEQUENCE</scope>
    <source>
        <strain evidence="6">ChiSjej2B20-13462</strain>
    </source>
</reference>
<sequence>MARKPNLVYILADDMGYGDLSCLNPDCAFETPHFDEIARRGVAFTDAHATSAVCTPSRYGILTGRYNWRSRLKSEVVGGYSQPLIEPGRTTVASLLRRAGYKTAAVGKWHLGMDFAKGPNFTEALDYGACPDVDYSKPIGSSPITNGFDYYYGISGSLDMPPYIYIENDRFTALPDHVTKGTGKGFFREGPTAPDFVHEEVLDHLTDKALEVITAHKDEPFFLYFALPAPHTPILPAPQFRGKSHTNEYGDFVLHCDDVVGRVRNKLEELGLTENTILVYTSDNGCSPMANYAELLAAGHNPSYIFRGTKADIYEGGHRVPLLIQWPAEMPQGKTCDRVVCLCDLMATMADYLGLELGEAEGVDSVSNLSLWKDPAGPEVREDLVHQSIDGSLSIRKGNYKLEMCPGSGGWSDPKPGEEDPDAPRFQLYDLRQDVRERQNVILDHLDVAKELRARLKEHVRRGRSTPGPVQQNNGEAVWSTVRWLEEPDDTYETELGGPYVYL</sequence>
<keyword evidence="4" id="KW-0106">Calcium</keyword>
<dbReference type="InterPro" id="IPR024607">
    <property type="entry name" value="Sulfatase_CS"/>
</dbReference>
<dbReference type="Gene3D" id="3.40.720.10">
    <property type="entry name" value="Alkaline Phosphatase, subunit A"/>
    <property type="match status" value="1"/>
</dbReference>
<comment type="caution">
    <text evidence="6">The sequence shown here is derived from an EMBL/GenBank/DDBJ whole genome shotgun (WGS) entry which is preliminary data.</text>
</comment>
<dbReference type="Proteomes" id="UP000886874">
    <property type="component" value="Unassembled WGS sequence"/>
</dbReference>
<evidence type="ECO:0000313" key="6">
    <source>
        <dbReference type="EMBL" id="HIQ69283.1"/>
    </source>
</evidence>
<dbReference type="GO" id="GO:0004065">
    <property type="term" value="F:arylsulfatase activity"/>
    <property type="evidence" value="ECO:0007669"/>
    <property type="project" value="TreeGrafter"/>
</dbReference>
<gene>
    <name evidence="6" type="ORF">IAA67_02985</name>
</gene>
<reference evidence="6" key="2">
    <citation type="journal article" date="2021" name="PeerJ">
        <title>Extensive microbial diversity within the chicken gut microbiome revealed by metagenomics and culture.</title>
        <authorList>
            <person name="Gilroy R."/>
            <person name="Ravi A."/>
            <person name="Getino M."/>
            <person name="Pursley I."/>
            <person name="Horton D.L."/>
            <person name="Alikhan N.F."/>
            <person name="Baker D."/>
            <person name="Gharbi K."/>
            <person name="Hall N."/>
            <person name="Watson M."/>
            <person name="Adriaenssens E.M."/>
            <person name="Foster-Nyarko E."/>
            <person name="Jarju S."/>
            <person name="Secka A."/>
            <person name="Antonio M."/>
            <person name="Oren A."/>
            <person name="Chaudhuri R.R."/>
            <person name="La Ragione R."/>
            <person name="Hildebrand F."/>
            <person name="Pallen M.J."/>
        </authorList>
    </citation>
    <scope>NUCLEOTIDE SEQUENCE</scope>
    <source>
        <strain evidence="6">ChiSjej2B20-13462</strain>
    </source>
</reference>
<proteinExistence type="inferred from homology"/>
<comment type="similarity">
    <text evidence="1">Belongs to the sulfatase family.</text>
</comment>
<dbReference type="InterPro" id="IPR000917">
    <property type="entry name" value="Sulfatase_N"/>
</dbReference>
<dbReference type="EMBL" id="DVFN01000046">
    <property type="protein sequence ID" value="HIQ69283.1"/>
    <property type="molecule type" value="Genomic_DNA"/>
</dbReference>
<evidence type="ECO:0000313" key="7">
    <source>
        <dbReference type="Proteomes" id="UP000886874"/>
    </source>
</evidence>
<feature type="domain" description="Sulfatase N-terminal" evidence="5">
    <location>
        <begin position="5"/>
        <end position="354"/>
    </location>
</feature>